<protein>
    <recommendedName>
        <fullName evidence="2">DDH domain-containing protein</fullName>
    </recommendedName>
</protein>
<reference evidence="1" key="1">
    <citation type="journal article" date="2015" name="Nature">
        <title>Complex archaea that bridge the gap between prokaryotes and eukaryotes.</title>
        <authorList>
            <person name="Spang A."/>
            <person name="Saw J.H."/>
            <person name="Jorgensen S.L."/>
            <person name="Zaremba-Niedzwiedzka K."/>
            <person name="Martijn J."/>
            <person name="Lind A.E."/>
            <person name="van Eijk R."/>
            <person name="Schleper C."/>
            <person name="Guy L."/>
            <person name="Ettema T.J."/>
        </authorList>
    </citation>
    <scope>NUCLEOTIDE SEQUENCE</scope>
</reference>
<proteinExistence type="predicted"/>
<dbReference type="PANTHER" id="PTHR47618">
    <property type="entry name" value="BIFUNCTIONAL OLIGORIBONUCLEASE AND PAP PHOSPHATASE NRNA"/>
    <property type="match status" value="1"/>
</dbReference>
<dbReference type="AlphaFoldDB" id="A0A0F9GQG0"/>
<dbReference type="InterPro" id="IPR038763">
    <property type="entry name" value="DHH_sf"/>
</dbReference>
<dbReference type="PANTHER" id="PTHR47618:SF1">
    <property type="entry name" value="BIFUNCTIONAL OLIGORIBONUCLEASE AND PAP PHOSPHATASE NRNA"/>
    <property type="match status" value="1"/>
</dbReference>
<dbReference type="Gene3D" id="3.90.1640.10">
    <property type="entry name" value="inorganic pyrophosphatase (n-terminal core)"/>
    <property type="match status" value="1"/>
</dbReference>
<sequence>MSEDLTAALKKYKNILIVIKGSPDPDVIASSYAAKCIYETLGVSAEIFSQQTISLKENEVFIKELDIPINFGEYRQEANKFDAYAVLDHQSASVEGLRIPCAVHIDHHEPVEEDIEIDFKLIKKDVGSVSTILALYLRDMDLNIEEPEMSSISTALTFGIQVDTDQYSHALKLDYEALNFLSKYSSSETINKISNAPLSKETVALLLEAINNQIFYKDWLITGVGFIDESNRDSITVIADFLLNREDAATVVVFAAVNKMKGRGLVLDASFRSARKHLNLNNIIKNITTEGGARKYKGAYQIHLDYFINCPDKALLWEVIKLTTFEVLKKRRDGIYITGVKGVYKIFKKWFSR</sequence>
<dbReference type="EMBL" id="LAZR01027570">
    <property type="protein sequence ID" value="KKL65332.1"/>
    <property type="molecule type" value="Genomic_DNA"/>
</dbReference>
<accession>A0A0F9GQG0</accession>
<evidence type="ECO:0008006" key="2">
    <source>
        <dbReference type="Google" id="ProtNLM"/>
    </source>
</evidence>
<dbReference type="SUPFAM" id="SSF64182">
    <property type="entry name" value="DHH phosphoesterases"/>
    <property type="match status" value="1"/>
</dbReference>
<name>A0A0F9GQG0_9ZZZZ</name>
<gene>
    <name evidence="1" type="ORF">LCGC14_2156040</name>
</gene>
<dbReference type="InterPro" id="IPR051319">
    <property type="entry name" value="Oligoribo/pAp-PDE_c-di-AMP_PDE"/>
</dbReference>
<evidence type="ECO:0000313" key="1">
    <source>
        <dbReference type="EMBL" id="KKL65332.1"/>
    </source>
</evidence>
<organism evidence="1">
    <name type="scientific">marine sediment metagenome</name>
    <dbReference type="NCBI Taxonomy" id="412755"/>
    <lineage>
        <taxon>unclassified sequences</taxon>
        <taxon>metagenomes</taxon>
        <taxon>ecological metagenomes</taxon>
    </lineage>
</organism>
<comment type="caution">
    <text evidence="1">The sequence shown here is derived from an EMBL/GenBank/DDBJ whole genome shotgun (WGS) entry which is preliminary data.</text>
</comment>